<dbReference type="Proteomes" id="UP000075359">
    <property type="component" value="Unassembled WGS sequence"/>
</dbReference>
<reference evidence="2 3" key="1">
    <citation type="submission" date="2015-11" db="EMBL/GenBank/DDBJ databases">
        <title>Draft genome of Sulfurovum riftiae 1812E, a member of the Epsilonproteobacteria isolated from the tube of the deep-sea hydrothermal vent tubewom Riftia pachyptila.</title>
        <authorList>
            <person name="Vetriani C."/>
            <person name="Giovannelli D."/>
        </authorList>
    </citation>
    <scope>NUCLEOTIDE SEQUENCE [LARGE SCALE GENOMIC DNA]</scope>
    <source>
        <strain evidence="2 3">1812E</strain>
    </source>
</reference>
<comment type="caution">
    <text evidence="2">The sequence shown here is derived from an EMBL/GenBank/DDBJ whole genome shotgun (WGS) entry which is preliminary data.</text>
</comment>
<keyword evidence="1" id="KW-0812">Transmembrane</keyword>
<dbReference type="OrthoDB" id="9800130at2"/>
<dbReference type="InterPro" id="IPR019099">
    <property type="entry name" value="Uncharacterised_PGPGW_TM"/>
</dbReference>
<proteinExistence type="predicted"/>
<organism evidence="2 3">
    <name type="scientific">Sulfurovum riftiae</name>
    <dbReference type="NCBI Taxonomy" id="1630136"/>
    <lineage>
        <taxon>Bacteria</taxon>
        <taxon>Pseudomonadati</taxon>
        <taxon>Campylobacterota</taxon>
        <taxon>Epsilonproteobacteria</taxon>
        <taxon>Campylobacterales</taxon>
        <taxon>Sulfurovaceae</taxon>
        <taxon>Sulfurovum</taxon>
    </lineage>
</organism>
<evidence type="ECO:0000313" key="3">
    <source>
        <dbReference type="Proteomes" id="UP000075359"/>
    </source>
</evidence>
<dbReference type="STRING" id="1630136.AS592_11530"/>
<dbReference type="RefSeq" id="WP_067328780.1">
    <property type="nucleotide sequence ID" value="NZ_LNKT01000001.1"/>
</dbReference>
<feature type="transmembrane region" description="Helical" evidence="1">
    <location>
        <begin position="12"/>
        <end position="35"/>
    </location>
</feature>
<keyword evidence="1" id="KW-1133">Transmembrane helix</keyword>
<evidence type="ECO:0000256" key="1">
    <source>
        <dbReference type="SAM" id="Phobius"/>
    </source>
</evidence>
<protein>
    <recommendedName>
        <fullName evidence="4">Transmembrane protein (PGPGW)</fullName>
    </recommendedName>
</protein>
<evidence type="ECO:0000313" key="2">
    <source>
        <dbReference type="EMBL" id="KYJ87714.1"/>
    </source>
</evidence>
<accession>A0A151CJV6</accession>
<feature type="transmembrane region" description="Helical" evidence="1">
    <location>
        <begin position="61"/>
        <end position="83"/>
    </location>
</feature>
<dbReference type="EMBL" id="LNKT01000001">
    <property type="protein sequence ID" value="KYJ87714.1"/>
    <property type="molecule type" value="Genomic_DNA"/>
</dbReference>
<name>A0A151CJV6_9BACT</name>
<dbReference type="AlphaFoldDB" id="A0A151CJV6"/>
<sequence length="135" mass="15277">MSTFIYEHEALLLWLTLISVIGLITSAVLILKLLVHIPSDYFLHKEKQEHSIDHCCPIVRLLYLFIKNILGILFIIGGVIMLFTPGQGILTILLGIVLTDFPYKYKIEQWIITRPPLIAAINKIRAKAGKAPLET</sequence>
<evidence type="ECO:0008006" key="4">
    <source>
        <dbReference type="Google" id="ProtNLM"/>
    </source>
</evidence>
<keyword evidence="3" id="KW-1185">Reference proteome</keyword>
<dbReference type="Pfam" id="PF09656">
    <property type="entry name" value="PGPGW"/>
    <property type="match status" value="1"/>
</dbReference>
<keyword evidence="1" id="KW-0472">Membrane</keyword>
<gene>
    <name evidence="2" type="ORF">AS592_11530</name>
</gene>